<dbReference type="STRING" id="1547922.ISF6_3084"/>
<reference evidence="5" key="1">
    <citation type="submission" date="2015-07" db="EMBL/GenBank/DDBJ databases">
        <title>Discovery of a poly(ethylene terephthalate assimilation.</title>
        <authorList>
            <person name="Yoshida S."/>
            <person name="Hiraga K."/>
            <person name="Takehana T."/>
            <person name="Taniguchi I."/>
            <person name="Yamaji H."/>
            <person name="Maeda Y."/>
            <person name="Toyohara K."/>
            <person name="Miyamoto K."/>
            <person name="Kimura Y."/>
            <person name="Oda K."/>
        </authorList>
    </citation>
    <scope>NUCLEOTIDE SEQUENCE [LARGE SCALE GENOMIC DNA]</scope>
    <source>
        <strain evidence="5">NBRC 110686 / TISTR 2288 / 201-F6</strain>
    </source>
</reference>
<keyword evidence="2" id="KW-0067">ATP-binding</keyword>
<dbReference type="InterPro" id="IPR040198">
    <property type="entry name" value="Fido_containing"/>
</dbReference>
<organism evidence="4 5">
    <name type="scientific">Piscinibacter sakaiensis</name>
    <name type="common">Ideonella sakaiensis</name>
    <dbReference type="NCBI Taxonomy" id="1547922"/>
    <lineage>
        <taxon>Bacteria</taxon>
        <taxon>Pseudomonadati</taxon>
        <taxon>Pseudomonadota</taxon>
        <taxon>Betaproteobacteria</taxon>
        <taxon>Burkholderiales</taxon>
        <taxon>Sphaerotilaceae</taxon>
        <taxon>Piscinibacter</taxon>
    </lineage>
</organism>
<keyword evidence="5" id="KW-1185">Reference proteome</keyword>
<dbReference type="PANTHER" id="PTHR13504:SF38">
    <property type="entry name" value="FIDO DOMAIN-CONTAINING PROTEIN"/>
    <property type="match status" value="1"/>
</dbReference>
<accession>A0A0K8P3U8</accession>
<feature type="domain" description="Fido" evidence="3">
    <location>
        <begin position="199"/>
        <end position="354"/>
    </location>
</feature>
<evidence type="ECO:0000256" key="1">
    <source>
        <dbReference type="PIRSR" id="PIRSR640198-1"/>
    </source>
</evidence>
<evidence type="ECO:0000259" key="3">
    <source>
        <dbReference type="PROSITE" id="PS51459"/>
    </source>
</evidence>
<dbReference type="InterPro" id="IPR036597">
    <property type="entry name" value="Fido-like_dom_sf"/>
</dbReference>
<name>A0A0K8P3U8_PISS1</name>
<feature type="binding site" evidence="2">
    <location>
        <begin position="288"/>
        <end position="295"/>
    </location>
    <ligand>
        <name>ATP</name>
        <dbReference type="ChEBI" id="CHEBI:30616"/>
    </ligand>
</feature>
<evidence type="ECO:0000313" key="5">
    <source>
        <dbReference type="Proteomes" id="UP000037660"/>
    </source>
</evidence>
<dbReference type="Pfam" id="PF02661">
    <property type="entry name" value="Fic"/>
    <property type="match status" value="1"/>
</dbReference>
<evidence type="ECO:0000256" key="2">
    <source>
        <dbReference type="PIRSR" id="PIRSR640198-2"/>
    </source>
</evidence>
<comment type="caution">
    <text evidence="4">The sequence shown here is derived from an EMBL/GenBank/DDBJ whole genome shotgun (WGS) entry which is preliminary data.</text>
</comment>
<dbReference type="GO" id="GO:0005524">
    <property type="term" value="F:ATP binding"/>
    <property type="evidence" value="ECO:0007669"/>
    <property type="project" value="UniProtKB-KW"/>
</dbReference>
<sequence length="479" mass="53964">MADLLAVPRHVAPPEHATLLDHVLFALKHEDLQLHVLLEALRLISADALTAALAAQRTGSYLRKAAFLWEKVHGRELSLPWESTGGNYVDLFDPEAYYVGPVWERSQRLRVNFNGLGPLEFCPVVRRDDALTARGQRVLDRLRDWAGHAGNRATLDRVLSWAYLAETRDSFAIENERPSPDKERTFLHAMAALREQRPLTEDYLVELQNTVISNPMMAEAEFRHRQNWLQRGGHGALAVRYVPPPPDALQTLMGGWARMANSVEGDVPPLVRAALVSFGFVFLHPFMDGNGRLSRLLAHHSLNLQQALPLVDGQATLLPLSVAMKRHEADYLTALESFSRPARLLWDVTCVADHQFLFDFKSTPHVYAHWNGEAVARFVTTCAEQALAQSLIEETEFIQAYDQAFDRIDRAFDLPNRTVNLLIHWIRQHGGKLPERRRNAPELVGLQAEQIDDIAAIVAACFHAREQAPPSDDRQAPEA</sequence>
<dbReference type="Gene3D" id="1.10.3290.10">
    <property type="entry name" value="Fido-like domain"/>
    <property type="match status" value="1"/>
</dbReference>
<evidence type="ECO:0000313" key="4">
    <source>
        <dbReference type="EMBL" id="GAP37229.1"/>
    </source>
</evidence>
<reference evidence="4 5" key="2">
    <citation type="journal article" date="2016" name="Science">
        <title>A bacterium that degrades and assimilates poly(ethylene terephthalate).</title>
        <authorList>
            <person name="Yoshida S."/>
            <person name="Hiraga K."/>
            <person name="Takehana T."/>
            <person name="Taniguchi I."/>
            <person name="Yamaji H."/>
            <person name="Maeda Y."/>
            <person name="Toyohara K."/>
            <person name="Miyamoto K."/>
            <person name="Kimura Y."/>
            <person name="Oda K."/>
        </authorList>
    </citation>
    <scope>NUCLEOTIDE SEQUENCE [LARGE SCALE GENOMIC DNA]</scope>
    <source>
        <strain evidence="5">NBRC 110686 / TISTR 2288 / 201-F6</strain>
    </source>
</reference>
<dbReference type="InterPro" id="IPR003812">
    <property type="entry name" value="Fido"/>
</dbReference>
<dbReference type="SUPFAM" id="SSF140931">
    <property type="entry name" value="Fic-like"/>
    <property type="match status" value="1"/>
</dbReference>
<feature type="active site" evidence="1">
    <location>
        <position position="284"/>
    </location>
</feature>
<dbReference type="EMBL" id="BBYR01000044">
    <property type="protein sequence ID" value="GAP37229.1"/>
    <property type="molecule type" value="Genomic_DNA"/>
</dbReference>
<protein>
    <recommendedName>
        <fullName evidence="3">Fido domain-containing protein</fullName>
    </recommendedName>
</protein>
<dbReference type="AlphaFoldDB" id="A0A0K8P3U8"/>
<dbReference type="Proteomes" id="UP000037660">
    <property type="component" value="Unassembled WGS sequence"/>
</dbReference>
<proteinExistence type="predicted"/>
<dbReference type="PANTHER" id="PTHR13504">
    <property type="entry name" value="FIDO DOMAIN-CONTAINING PROTEIN DDB_G0283145"/>
    <property type="match status" value="1"/>
</dbReference>
<gene>
    <name evidence="4" type="ORF">ISF6_3084</name>
</gene>
<dbReference type="PROSITE" id="PS51459">
    <property type="entry name" value="FIDO"/>
    <property type="match status" value="1"/>
</dbReference>
<keyword evidence="2" id="KW-0547">Nucleotide-binding</keyword>